<dbReference type="GO" id="GO:0016151">
    <property type="term" value="F:nickel cation binding"/>
    <property type="evidence" value="ECO:0007669"/>
    <property type="project" value="UniProtKB-UniRule"/>
</dbReference>
<reference evidence="4" key="1">
    <citation type="submission" date="2021-02" db="EMBL/GenBank/DDBJ databases">
        <title>Natrosporangium hydrolyticum gen. nov., sp. nov, a haloalkaliphilic actinobacterium from a soda solonchak soil.</title>
        <authorList>
            <person name="Sorokin D.Y."/>
            <person name="Khijniak T.V."/>
            <person name="Zakharycheva A.P."/>
            <person name="Boueva O.V."/>
            <person name="Ariskina E.V."/>
            <person name="Hahnke R.L."/>
            <person name="Bunk B."/>
            <person name="Sproer C."/>
            <person name="Schumann P."/>
            <person name="Evtushenko L.I."/>
            <person name="Kublanov I.V."/>
        </authorList>
    </citation>
    <scope>NUCLEOTIDE SEQUENCE</scope>
    <source>
        <strain evidence="4">DSM 106523</strain>
    </source>
</reference>
<comment type="subunit">
    <text evidence="3">UreD, UreF and UreG form a complex that acts as a GTP-hydrolysis-dependent molecular chaperone, activating the urease apoprotein by helping to assemble the nickel containing metallocenter of UreC. The UreE protein probably delivers the nickel.</text>
</comment>
<dbReference type="GO" id="GO:0005737">
    <property type="term" value="C:cytoplasm"/>
    <property type="evidence" value="ECO:0007669"/>
    <property type="project" value="UniProtKB-SubCell"/>
</dbReference>
<organism evidence="4 5">
    <name type="scientific">Natronosporangium hydrolyticum</name>
    <dbReference type="NCBI Taxonomy" id="2811111"/>
    <lineage>
        <taxon>Bacteria</taxon>
        <taxon>Bacillati</taxon>
        <taxon>Actinomycetota</taxon>
        <taxon>Actinomycetes</taxon>
        <taxon>Micromonosporales</taxon>
        <taxon>Micromonosporaceae</taxon>
        <taxon>Natronosporangium</taxon>
    </lineage>
</organism>
<evidence type="ECO:0000256" key="1">
    <source>
        <dbReference type="ARBA" id="ARBA00022988"/>
    </source>
</evidence>
<comment type="subcellular location">
    <subcellularLocation>
        <location evidence="3">Cytoplasm</location>
    </subcellularLocation>
</comment>
<dbReference type="InterPro" id="IPR038277">
    <property type="entry name" value="UreF_sf"/>
</dbReference>
<dbReference type="HAMAP" id="MF_01385">
    <property type="entry name" value="UreF"/>
    <property type="match status" value="1"/>
</dbReference>
<name>A0A895Y6C6_9ACTN</name>
<keyword evidence="5" id="KW-1185">Reference proteome</keyword>
<dbReference type="InterPro" id="IPR002639">
    <property type="entry name" value="UreF"/>
</dbReference>
<gene>
    <name evidence="3" type="primary">ureF</name>
    <name evidence="4" type="ORF">JQS43_16955</name>
</gene>
<protein>
    <recommendedName>
        <fullName evidence="3">Urease accessory protein UreF</fullName>
    </recommendedName>
</protein>
<dbReference type="Pfam" id="PF01730">
    <property type="entry name" value="UreF"/>
    <property type="match status" value="1"/>
</dbReference>
<keyword evidence="1 3" id="KW-0996">Nickel insertion</keyword>
<proteinExistence type="inferred from homology"/>
<evidence type="ECO:0000313" key="4">
    <source>
        <dbReference type="EMBL" id="QSB13307.1"/>
    </source>
</evidence>
<dbReference type="PANTHER" id="PTHR33620">
    <property type="entry name" value="UREASE ACCESSORY PROTEIN F"/>
    <property type="match status" value="1"/>
</dbReference>
<comment type="function">
    <text evidence="3">Required for maturation of urease via the functional incorporation of the urease nickel metallocenter.</text>
</comment>
<dbReference type="EMBL" id="CP070499">
    <property type="protein sequence ID" value="QSB13307.1"/>
    <property type="molecule type" value="Genomic_DNA"/>
</dbReference>
<dbReference type="PANTHER" id="PTHR33620:SF1">
    <property type="entry name" value="UREASE ACCESSORY PROTEIN F"/>
    <property type="match status" value="1"/>
</dbReference>
<evidence type="ECO:0000256" key="2">
    <source>
        <dbReference type="ARBA" id="ARBA00023186"/>
    </source>
</evidence>
<dbReference type="Proteomes" id="UP000662857">
    <property type="component" value="Chromosome"/>
</dbReference>
<dbReference type="Gene3D" id="1.10.4190.10">
    <property type="entry name" value="Urease accessory protein UreF"/>
    <property type="match status" value="1"/>
</dbReference>
<comment type="similarity">
    <text evidence="3">Belongs to the UreF family.</text>
</comment>
<keyword evidence="3" id="KW-0963">Cytoplasm</keyword>
<dbReference type="AlphaFoldDB" id="A0A895Y6C6"/>
<keyword evidence="2 3" id="KW-0143">Chaperone</keyword>
<evidence type="ECO:0000256" key="3">
    <source>
        <dbReference type="HAMAP-Rule" id="MF_01385"/>
    </source>
</evidence>
<sequence>MPVPPTDPLTTLLVLADSRLPAGGHAHSGGLEPAVAAGRVTDLPSLAGFLRGRLATAGRIQAAFAAAGCAHPGRATALNRGLDARTPSPAQRRASYAQGRALLRAGRALYPGLTTPPPHHHPVAVGLVAAAAGLPPGQAAAIAAYGAVSGPASAAVRLLGLDPYGVHGLLAALAPECDAVAAEAAADADAPVADLPAGSAPLLDLSAELHADWEVRLFAS</sequence>
<dbReference type="PIRSF" id="PIRSF009467">
    <property type="entry name" value="Ureas_acces_UreF"/>
    <property type="match status" value="1"/>
</dbReference>
<evidence type="ECO:0000313" key="5">
    <source>
        <dbReference type="Proteomes" id="UP000662857"/>
    </source>
</evidence>
<accession>A0A895Y6C6</accession>
<dbReference type="KEGG" id="nhy:JQS43_16955"/>